<gene>
    <name evidence="1" type="ORF">C5469_11750</name>
</gene>
<dbReference type="AlphaFoldDB" id="A0A7X5QEB3"/>
<proteinExistence type="predicted"/>
<dbReference type="SUPFAM" id="SSF102588">
    <property type="entry name" value="LmbE-like"/>
    <property type="match status" value="1"/>
</dbReference>
<protein>
    <recommendedName>
        <fullName evidence="3">PIG-L family deacetylase</fullName>
    </recommendedName>
</protein>
<dbReference type="EMBL" id="PUJW01000010">
    <property type="protein sequence ID" value="NHB92781.1"/>
    <property type="molecule type" value="Genomic_DNA"/>
</dbReference>
<evidence type="ECO:0000313" key="1">
    <source>
        <dbReference type="EMBL" id="NHB92781.1"/>
    </source>
</evidence>
<evidence type="ECO:0000313" key="2">
    <source>
        <dbReference type="Proteomes" id="UP000591844"/>
    </source>
</evidence>
<dbReference type="Gene3D" id="3.40.50.10320">
    <property type="entry name" value="LmbE-like"/>
    <property type="match status" value="1"/>
</dbReference>
<dbReference type="Proteomes" id="UP000591844">
    <property type="component" value="Unassembled WGS sequence"/>
</dbReference>
<comment type="caution">
    <text evidence="1">The sequence shown here is derived from an EMBL/GenBank/DDBJ whole genome shotgun (WGS) entry which is preliminary data.</text>
</comment>
<name>A0A7X5QEB3_9GAMM</name>
<evidence type="ECO:0008006" key="3">
    <source>
        <dbReference type="Google" id="ProtNLM"/>
    </source>
</evidence>
<dbReference type="Pfam" id="PF02585">
    <property type="entry name" value="PIG-L"/>
    <property type="match status" value="1"/>
</dbReference>
<sequence length="252" mass="28086">MSGINSWYGKRLALIAPHPDDIAYSIGGVVAQLAPLCTLEIVTVFTRSAWALPKSLRDAGSCVISDVRVKEEHAFCQHFKMKLHTFGFPDSSLSGYDDKGERQAQLNDDARISTVSEVLQQVLGDLCPDIVIAPAAIGGHIDHLIVHDVICSLQNNQWQLAFYEDLPYAAEFPLDILTNQLIAREFNVLETVSIDQTLADKCTALHNYASQTDQETIDAILMHAQRLAQACFNANQHVCHAERFWEKSCQYQ</sequence>
<accession>A0A7X5QEB3</accession>
<dbReference type="InterPro" id="IPR003737">
    <property type="entry name" value="GlcNAc_PI_deacetylase-related"/>
</dbReference>
<reference evidence="1 2" key="1">
    <citation type="submission" date="2018-02" db="EMBL/GenBank/DDBJ databases">
        <authorList>
            <person name="Machado R.A."/>
        </authorList>
    </citation>
    <scope>NUCLEOTIDE SEQUENCE [LARGE SCALE GENOMIC DNA]</scope>
    <source>
        <strain evidence="1 2">DSM 19724</strain>
    </source>
</reference>
<dbReference type="InterPro" id="IPR024078">
    <property type="entry name" value="LmbE-like_dom_sf"/>
</dbReference>
<dbReference type="RefSeq" id="WP_166306459.1">
    <property type="nucleotide sequence ID" value="NZ_CAWPIB010000010.1"/>
</dbReference>
<keyword evidence="2" id="KW-1185">Reference proteome</keyword>
<organism evidence="1 2">
    <name type="scientific">Photorhabdus cinerea</name>
    <dbReference type="NCBI Taxonomy" id="471575"/>
    <lineage>
        <taxon>Bacteria</taxon>
        <taxon>Pseudomonadati</taxon>
        <taxon>Pseudomonadota</taxon>
        <taxon>Gammaproteobacteria</taxon>
        <taxon>Enterobacterales</taxon>
        <taxon>Morganellaceae</taxon>
        <taxon>Photorhabdus</taxon>
    </lineage>
</organism>